<evidence type="ECO:0000313" key="2">
    <source>
        <dbReference type="EMBL" id="WSD16593.1"/>
    </source>
</evidence>
<gene>
    <name evidence="2" type="ORF">OHB35_26970</name>
</gene>
<dbReference type="InterPro" id="IPR036388">
    <property type="entry name" value="WH-like_DNA-bd_sf"/>
</dbReference>
<keyword evidence="3" id="KW-1185">Reference proteome</keyword>
<dbReference type="Pfam" id="PF12840">
    <property type="entry name" value="HTH_20"/>
    <property type="match status" value="1"/>
</dbReference>
<sequence>MAAAPDPLWETVLSANLLATRQGRAVFGAWRAQARAGLRRLPRHQLHLVRTLAPPRGSFPDFLNPAEAAQGLSEGVRAILSTPRRRLAEEMNVLTEAPSWLRPLADGEPAALENLGQALHGYFHAALTPYWSAVRAQIEADRAVRAREMLSGGVEALLSSLGPSLRWRPPHLEAEYPFDRELRLDGRGLLLVPSVFCWQAPITLTDPGLPPVLVYPVARTHHWWLPHQSGAGPRTLGRLIGQGRAAVLQALEDGGTTSEVARRAGVTSATVSEHVRILREAGLTASVRDRNTVLHVPTPLGISLLTANRRT</sequence>
<dbReference type="Proteomes" id="UP001340816">
    <property type="component" value="Chromosome"/>
</dbReference>
<protein>
    <submittedName>
        <fullName evidence="2">Winged helix-turn-helix domain-containing protein</fullName>
    </submittedName>
</protein>
<evidence type="ECO:0000313" key="3">
    <source>
        <dbReference type="Proteomes" id="UP001340816"/>
    </source>
</evidence>
<organism evidence="2 3">
    <name type="scientific">Streptomyces phaeochromogenes</name>
    <dbReference type="NCBI Taxonomy" id="1923"/>
    <lineage>
        <taxon>Bacteria</taxon>
        <taxon>Bacillati</taxon>
        <taxon>Actinomycetota</taxon>
        <taxon>Actinomycetes</taxon>
        <taxon>Kitasatosporales</taxon>
        <taxon>Streptomycetaceae</taxon>
        <taxon>Streptomyces</taxon>
        <taxon>Streptomyces phaeochromogenes group</taxon>
    </lineage>
</organism>
<dbReference type="InterPro" id="IPR036390">
    <property type="entry name" value="WH_DNA-bd_sf"/>
</dbReference>
<proteinExistence type="predicted"/>
<dbReference type="InterPro" id="IPR011991">
    <property type="entry name" value="ArsR-like_HTH"/>
</dbReference>
<name>A0ABZ1HG79_STRPH</name>
<dbReference type="RefSeq" id="WP_326760148.1">
    <property type="nucleotide sequence ID" value="NZ_CP109135.1"/>
</dbReference>
<dbReference type="InterPro" id="IPR001845">
    <property type="entry name" value="HTH_ArsR_DNA-bd_dom"/>
</dbReference>
<dbReference type="CDD" id="cd00090">
    <property type="entry name" value="HTH_ARSR"/>
    <property type="match status" value="1"/>
</dbReference>
<dbReference type="SMART" id="SM00418">
    <property type="entry name" value="HTH_ARSR"/>
    <property type="match status" value="1"/>
</dbReference>
<dbReference type="Gene3D" id="1.10.10.10">
    <property type="entry name" value="Winged helix-like DNA-binding domain superfamily/Winged helix DNA-binding domain"/>
    <property type="match status" value="1"/>
</dbReference>
<feature type="domain" description="HTH arsR-type" evidence="1">
    <location>
        <begin position="235"/>
        <end position="309"/>
    </location>
</feature>
<dbReference type="SUPFAM" id="SSF46785">
    <property type="entry name" value="Winged helix' DNA-binding domain"/>
    <property type="match status" value="1"/>
</dbReference>
<evidence type="ECO:0000259" key="1">
    <source>
        <dbReference type="SMART" id="SM00418"/>
    </source>
</evidence>
<reference evidence="2 3" key="1">
    <citation type="submission" date="2022-10" db="EMBL/GenBank/DDBJ databases">
        <title>The complete genomes of actinobacterial strains from the NBC collection.</title>
        <authorList>
            <person name="Joergensen T.S."/>
            <person name="Alvarez Arevalo M."/>
            <person name="Sterndorff E.B."/>
            <person name="Faurdal D."/>
            <person name="Vuksanovic O."/>
            <person name="Mourched A.-S."/>
            <person name="Charusanti P."/>
            <person name="Shaw S."/>
            <person name="Blin K."/>
            <person name="Weber T."/>
        </authorList>
    </citation>
    <scope>NUCLEOTIDE SEQUENCE [LARGE SCALE GENOMIC DNA]</scope>
    <source>
        <strain evidence="2 3">NBC 01752</strain>
    </source>
</reference>
<dbReference type="EMBL" id="CP109135">
    <property type="protein sequence ID" value="WSD16593.1"/>
    <property type="molecule type" value="Genomic_DNA"/>
</dbReference>
<accession>A0ABZ1HG79</accession>